<protein>
    <recommendedName>
        <fullName evidence="2">TPM domain-containing protein</fullName>
    </recommendedName>
</protein>
<organism evidence="3 4">
    <name type="scientific">Daphnia magna</name>
    <dbReference type="NCBI Taxonomy" id="35525"/>
    <lineage>
        <taxon>Eukaryota</taxon>
        <taxon>Metazoa</taxon>
        <taxon>Ecdysozoa</taxon>
        <taxon>Arthropoda</taxon>
        <taxon>Crustacea</taxon>
        <taxon>Branchiopoda</taxon>
        <taxon>Diplostraca</taxon>
        <taxon>Cladocera</taxon>
        <taxon>Anomopoda</taxon>
        <taxon>Daphniidae</taxon>
        <taxon>Daphnia</taxon>
    </lineage>
</organism>
<dbReference type="EMBL" id="LRGB01008138">
    <property type="protein sequence ID" value="KZS00908.1"/>
    <property type="molecule type" value="Genomic_DNA"/>
</dbReference>
<dbReference type="AlphaFoldDB" id="A0A164I5P9"/>
<feature type="non-terminal residue" evidence="3">
    <location>
        <position position="97"/>
    </location>
</feature>
<sequence length="97" mass="10136">AAQGGLRQVTQPRMPQPGPMGGVSAQALAKGLTRLLLAVLAWVILSLSPAWAQALVPVPPLTARVMDQTGTLAAADVAALEQQLQTFEQQRGTQIVV</sequence>
<gene>
    <name evidence="3" type="ORF">APZ42_002609</name>
</gene>
<dbReference type="Proteomes" id="UP000076858">
    <property type="component" value="Unassembled WGS sequence"/>
</dbReference>
<proteinExistence type="predicted"/>
<keyword evidence="4" id="KW-1185">Reference proteome</keyword>
<evidence type="ECO:0000313" key="4">
    <source>
        <dbReference type="Proteomes" id="UP000076858"/>
    </source>
</evidence>
<accession>A0A164I5P9</accession>
<evidence type="ECO:0000256" key="1">
    <source>
        <dbReference type="SAM" id="MobiDB-lite"/>
    </source>
</evidence>
<reference evidence="3 4" key="1">
    <citation type="submission" date="2016-03" db="EMBL/GenBank/DDBJ databases">
        <title>EvidentialGene: Evidence-directed Construction of Genes on Genomes.</title>
        <authorList>
            <person name="Gilbert D.G."/>
            <person name="Choi J.-H."/>
            <person name="Mockaitis K."/>
            <person name="Colbourne J."/>
            <person name="Pfrender M."/>
        </authorList>
    </citation>
    <scope>NUCLEOTIDE SEQUENCE [LARGE SCALE GENOMIC DNA]</scope>
    <source>
        <strain evidence="3 4">Xinb3</strain>
        <tissue evidence="3">Complete organism</tissue>
    </source>
</reference>
<feature type="domain" description="TPM" evidence="2">
    <location>
        <begin position="65"/>
        <end position="97"/>
    </location>
</feature>
<feature type="non-terminal residue" evidence="3">
    <location>
        <position position="1"/>
    </location>
</feature>
<comment type="caution">
    <text evidence="3">The sequence shown here is derived from an EMBL/GenBank/DDBJ whole genome shotgun (WGS) entry which is preliminary data.</text>
</comment>
<name>A0A164I5P9_9CRUS</name>
<dbReference type="InterPro" id="IPR007621">
    <property type="entry name" value="TPM_dom"/>
</dbReference>
<evidence type="ECO:0000259" key="2">
    <source>
        <dbReference type="Pfam" id="PF04536"/>
    </source>
</evidence>
<dbReference type="Pfam" id="PF04536">
    <property type="entry name" value="TPM_phosphatase"/>
    <property type="match status" value="1"/>
</dbReference>
<dbReference type="Gene3D" id="3.10.310.50">
    <property type="match status" value="1"/>
</dbReference>
<feature type="region of interest" description="Disordered" evidence="1">
    <location>
        <begin position="1"/>
        <end position="22"/>
    </location>
</feature>
<evidence type="ECO:0000313" key="3">
    <source>
        <dbReference type="EMBL" id="KZS00908.1"/>
    </source>
</evidence>